<dbReference type="PANTHER" id="PTHR15481">
    <property type="entry name" value="RIBONUCLEIC ACID BINDING PROTEIN S1"/>
    <property type="match status" value="1"/>
</dbReference>
<dbReference type="GO" id="GO:0061574">
    <property type="term" value="C:ASAP complex"/>
    <property type="evidence" value="ECO:0007669"/>
    <property type="project" value="TreeGrafter"/>
</dbReference>
<evidence type="ECO:0000256" key="2">
    <source>
        <dbReference type="SAM" id="MobiDB-lite"/>
    </source>
</evidence>
<dbReference type="Proteomes" id="UP000324222">
    <property type="component" value="Unassembled WGS sequence"/>
</dbReference>
<dbReference type="InterPro" id="IPR035979">
    <property type="entry name" value="RBD_domain_sf"/>
</dbReference>
<dbReference type="GO" id="GO:0003723">
    <property type="term" value="F:RNA binding"/>
    <property type="evidence" value="ECO:0007669"/>
    <property type="project" value="UniProtKB-KW"/>
</dbReference>
<reference evidence="3 4" key="1">
    <citation type="submission" date="2019-05" db="EMBL/GenBank/DDBJ databases">
        <title>Another draft genome of Portunus trituberculatus and its Hox gene families provides insights of decapod evolution.</title>
        <authorList>
            <person name="Jeong J.-H."/>
            <person name="Song I."/>
            <person name="Kim S."/>
            <person name="Choi T."/>
            <person name="Kim D."/>
            <person name="Ryu S."/>
            <person name="Kim W."/>
        </authorList>
    </citation>
    <scope>NUCLEOTIDE SEQUENCE [LARGE SCALE GENOMIC DNA]</scope>
    <source>
        <tissue evidence="3">Muscle</tissue>
    </source>
</reference>
<keyword evidence="4" id="KW-1185">Reference proteome</keyword>
<protein>
    <submittedName>
        <fullName evidence="3">RNA-binding protein with serine-rich domain 1</fullName>
    </submittedName>
</protein>
<gene>
    <name evidence="3" type="primary">RNPS1</name>
    <name evidence="3" type="ORF">E2C01_038052</name>
</gene>
<accession>A0A5B7FGK5</accession>
<dbReference type="Gene3D" id="3.30.70.330">
    <property type="match status" value="1"/>
</dbReference>
<dbReference type="GO" id="GO:0000398">
    <property type="term" value="P:mRNA splicing, via spliceosome"/>
    <property type="evidence" value="ECO:0007669"/>
    <property type="project" value="TreeGrafter"/>
</dbReference>
<evidence type="ECO:0000256" key="1">
    <source>
        <dbReference type="ARBA" id="ARBA00022884"/>
    </source>
</evidence>
<proteinExistence type="predicted"/>
<dbReference type="OrthoDB" id="252020at2759"/>
<dbReference type="PANTHER" id="PTHR15481:SF0">
    <property type="entry name" value="LD23870P-RELATED"/>
    <property type="match status" value="1"/>
</dbReference>
<evidence type="ECO:0000313" key="3">
    <source>
        <dbReference type="EMBL" id="MPC44379.1"/>
    </source>
</evidence>
<dbReference type="GO" id="GO:0005654">
    <property type="term" value="C:nucleoplasm"/>
    <property type="evidence" value="ECO:0007669"/>
    <property type="project" value="TreeGrafter"/>
</dbReference>
<dbReference type="GO" id="GO:0005737">
    <property type="term" value="C:cytoplasm"/>
    <property type="evidence" value="ECO:0007669"/>
    <property type="project" value="TreeGrafter"/>
</dbReference>
<name>A0A5B7FGK5_PORTR</name>
<feature type="region of interest" description="Disordered" evidence="2">
    <location>
        <begin position="1"/>
        <end position="58"/>
    </location>
</feature>
<sequence>MLRSTFKAGIEKSRSQSREKKPKLKKPSKSRSRSGSPRPRRKPRSPTPRPTRIHIGRLTRNVNRDHLMEIFSVYGAVKSVDLPMYDM</sequence>
<feature type="compositionally biased region" description="Basic residues" evidence="2">
    <location>
        <begin position="20"/>
        <end position="44"/>
    </location>
</feature>
<dbReference type="SUPFAM" id="SSF54928">
    <property type="entry name" value="RNA-binding domain, RBD"/>
    <property type="match status" value="1"/>
</dbReference>
<comment type="caution">
    <text evidence="3">The sequence shown here is derived from an EMBL/GenBank/DDBJ whole genome shotgun (WGS) entry which is preliminary data.</text>
</comment>
<dbReference type="EMBL" id="VSRR010006255">
    <property type="protein sequence ID" value="MPC44379.1"/>
    <property type="molecule type" value="Genomic_DNA"/>
</dbReference>
<evidence type="ECO:0000313" key="4">
    <source>
        <dbReference type="Proteomes" id="UP000324222"/>
    </source>
</evidence>
<dbReference type="AlphaFoldDB" id="A0A5B7FGK5"/>
<feature type="compositionally biased region" description="Basic and acidic residues" evidence="2">
    <location>
        <begin position="9"/>
        <end position="19"/>
    </location>
</feature>
<organism evidence="3 4">
    <name type="scientific">Portunus trituberculatus</name>
    <name type="common">Swimming crab</name>
    <name type="synonym">Neptunus trituberculatus</name>
    <dbReference type="NCBI Taxonomy" id="210409"/>
    <lineage>
        <taxon>Eukaryota</taxon>
        <taxon>Metazoa</taxon>
        <taxon>Ecdysozoa</taxon>
        <taxon>Arthropoda</taxon>
        <taxon>Crustacea</taxon>
        <taxon>Multicrustacea</taxon>
        <taxon>Malacostraca</taxon>
        <taxon>Eumalacostraca</taxon>
        <taxon>Eucarida</taxon>
        <taxon>Decapoda</taxon>
        <taxon>Pleocyemata</taxon>
        <taxon>Brachyura</taxon>
        <taxon>Eubrachyura</taxon>
        <taxon>Portunoidea</taxon>
        <taxon>Portunidae</taxon>
        <taxon>Portuninae</taxon>
        <taxon>Portunus</taxon>
    </lineage>
</organism>
<keyword evidence="1" id="KW-0694">RNA-binding</keyword>
<dbReference type="InterPro" id="IPR012677">
    <property type="entry name" value="Nucleotide-bd_a/b_plait_sf"/>
</dbReference>